<name>A0ACC2XPM6_9TREE</name>
<protein>
    <submittedName>
        <fullName evidence="1">Uncharacterized protein</fullName>
    </submittedName>
</protein>
<sequence>MNRRRMLEDGKSQRSLLVVEMTRLLLLGKRLPLLEVRILAFSPPATHPNQPPPPLPLPHPIPPASITSTNRFSALSLGSPSSHGATHKKSLPRTSASGAGKHKVDSSADASAPTKLQKKNAATAAAKKAAKEAEEKERLERLAKYRKEQVK</sequence>
<keyword evidence="2" id="KW-1185">Reference proteome</keyword>
<reference evidence="1" key="1">
    <citation type="submission" date="2023-04" db="EMBL/GenBank/DDBJ databases">
        <title>Draft Genome sequencing of Naganishia species isolated from polar environments using Oxford Nanopore Technology.</title>
        <authorList>
            <person name="Leo P."/>
            <person name="Venkateswaran K."/>
        </authorList>
    </citation>
    <scope>NUCLEOTIDE SEQUENCE</scope>
    <source>
        <strain evidence="1">DBVPG 5303</strain>
    </source>
</reference>
<accession>A0ACC2XPM6</accession>
<dbReference type="EMBL" id="JASBWV010000007">
    <property type="protein sequence ID" value="KAJ9125932.1"/>
    <property type="molecule type" value="Genomic_DNA"/>
</dbReference>
<gene>
    <name evidence="1" type="ORF">QFC24_002717</name>
</gene>
<proteinExistence type="predicted"/>
<evidence type="ECO:0000313" key="2">
    <source>
        <dbReference type="Proteomes" id="UP001234202"/>
    </source>
</evidence>
<dbReference type="Proteomes" id="UP001234202">
    <property type="component" value="Unassembled WGS sequence"/>
</dbReference>
<evidence type="ECO:0000313" key="1">
    <source>
        <dbReference type="EMBL" id="KAJ9125932.1"/>
    </source>
</evidence>
<comment type="caution">
    <text evidence="1">The sequence shown here is derived from an EMBL/GenBank/DDBJ whole genome shotgun (WGS) entry which is preliminary data.</text>
</comment>
<organism evidence="1 2">
    <name type="scientific">Naganishia onofrii</name>
    <dbReference type="NCBI Taxonomy" id="1851511"/>
    <lineage>
        <taxon>Eukaryota</taxon>
        <taxon>Fungi</taxon>
        <taxon>Dikarya</taxon>
        <taxon>Basidiomycota</taxon>
        <taxon>Agaricomycotina</taxon>
        <taxon>Tremellomycetes</taxon>
        <taxon>Filobasidiales</taxon>
        <taxon>Filobasidiaceae</taxon>
        <taxon>Naganishia</taxon>
    </lineage>
</organism>